<accession>A0ABR9WTS3</accession>
<evidence type="ECO:0000313" key="2">
    <source>
        <dbReference type="Proteomes" id="UP000656274"/>
    </source>
</evidence>
<evidence type="ECO:0000313" key="1">
    <source>
        <dbReference type="EMBL" id="MBE9577061.1"/>
    </source>
</evidence>
<dbReference type="SUPFAM" id="SSF117281">
    <property type="entry name" value="Kelch motif"/>
    <property type="match status" value="1"/>
</dbReference>
<comment type="caution">
    <text evidence="1">The sequence shown here is derived from an EMBL/GenBank/DDBJ whole genome shotgun (WGS) entry which is preliminary data.</text>
</comment>
<protein>
    <submittedName>
        <fullName evidence="1">Uncharacterized protein</fullName>
    </submittedName>
</protein>
<organism evidence="1 2">
    <name type="scientific">Flavobacterium proteolyticum</name>
    <dbReference type="NCBI Taxonomy" id="2911683"/>
    <lineage>
        <taxon>Bacteria</taxon>
        <taxon>Pseudomonadati</taxon>
        <taxon>Bacteroidota</taxon>
        <taxon>Flavobacteriia</taxon>
        <taxon>Flavobacteriales</taxon>
        <taxon>Flavobacteriaceae</taxon>
        <taxon>Flavobacterium</taxon>
    </lineage>
</organism>
<name>A0ABR9WTS3_9FLAO</name>
<dbReference type="EMBL" id="JADFTZ010000005">
    <property type="protein sequence ID" value="MBE9577061.1"/>
    <property type="molecule type" value="Genomic_DNA"/>
</dbReference>
<keyword evidence="2" id="KW-1185">Reference proteome</keyword>
<dbReference type="Proteomes" id="UP000656274">
    <property type="component" value="Unassembled WGS sequence"/>
</dbReference>
<proteinExistence type="predicted"/>
<reference evidence="1 2" key="1">
    <citation type="submission" date="2020-10" db="EMBL/GenBank/DDBJ databases">
        <title>The genome sequence of Flavobacterium aquaticum 1Y8A.</title>
        <authorList>
            <person name="Liu Y."/>
        </authorList>
    </citation>
    <scope>NUCLEOTIDE SEQUENCE [LARGE SCALE GENOMIC DNA]</scope>
    <source>
        <strain evidence="1 2">1Y8A</strain>
    </source>
</reference>
<dbReference type="Gene3D" id="2.120.10.80">
    <property type="entry name" value="Kelch-type beta propeller"/>
    <property type="match status" value="1"/>
</dbReference>
<dbReference type="PROSITE" id="PS51257">
    <property type="entry name" value="PROKAR_LIPOPROTEIN"/>
    <property type="match status" value="1"/>
</dbReference>
<sequence>MFHFKNTKEKSYSFYKKKIMKYCILFIGLLLVFSCSSDDSNTTNRQNLSFTDIYTIQADTLEMDMISNIGENSIYISYSADNGYNENLLKLNVNTLNTNEIILPDVAESRQIEIVNNNIFSLSGNDIFKLDLNLNLISTNNRYNESYLPRITSRNNTIEIFRGINNILSYDILTDNYIYPSFPTNSNYFLRADVEIINDKLFTFGGLNYVNQNWVISNQINIYNYALNSWSSQNLPFNVYETFTDVYDNKIIVGGNKQNNQSNAFIGIYDPSNGSYTNFSTTINLNAISLRGLTVLNDELYIAYLDYNSPLPNSLSIKIAKASL</sequence>
<dbReference type="RefSeq" id="WP_194096430.1">
    <property type="nucleotide sequence ID" value="NZ_JADFTZ010000005.1"/>
</dbReference>
<dbReference type="InterPro" id="IPR015915">
    <property type="entry name" value="Kelch-typ_b-propeller"/>
</dbReference>
<gene>
    <name evidence="1" type="ORF">IM755_10110</name>
</gene>